<evidence type="ECO:0000313" key="3">
    <source>
        <dbReference type="Proteomes" id="UP001497482"/>
    </source>
</evidence>
<dbReference type="PANTHER" id="PTHR13154">
    <property type="entry name" value="POLYADENYLATE-BINDING PROTEIN-INTERACTING PROTEIN 2"/>
    <property type="match status" value="1"/>
</dbReference>
<evidence type="ECO:0000313" key="2">
    <source>
        <dbReference type="EMBL" id="CAL1586829.1"/>
    </source>
</evidence>
<keyword evidence="3" id="KW-1185">Reference proteome</keyword>
<dbReference type="PANTHER" id="PTHR13154:SF2">
    <property type="entry name" value="POLYADENYLATE-BINDING PROTEIN-INTERACTING PROTEIN 2"/>
    <property type="match status" value="1"/>
</dbReference>
<evidence type="ECO:0000256" key="1">
    <source>
        <dbReference type="SAM" id="MobiDB-lite"/>
    </source>
</evidence>
<dbReference type="GO" id="GO:0000900">
    <property type="term" value="F:mRNA regulatory element binding translation repressor activity"/>
    <property type="evidence" value="ECO:0007669"/>
    <property type="project" value="InterPro"/>
</dbReference>
<dbReference type="InterPro" id="IPR040396">
    <property type="entry name" value="PAIP2-like"/>
</dbReference>
<gene>
    <name evidence="2" type="ORF">KC01_LOCUS16818</name>
</gene>
<feature type="region of interest" description="Disordered" evidence="1">
    <location>
        <begin position="1"/>
        <end position="29"/>
    </location>
</feature>
<organism evidence="2 3">
    <name type="scientific">Knipowitschia caucasica</name>
    <name type="common">Caucasian dwarf goby</name>
    <name type="synonym">Pomatoschistus caucasicus</name>
    <dbReference type="NCBI Taxonomy" id="637954"/>
    <lineage>
        <taxon>Eukaryota</taxon>
        <taxon>Metazoa</taxon>
        <taxon>Chordata</taxon>
        <taxon>Craniata</taxon>
        <taxon>Vertebrata</taxon>
        <taxon>Euteleostomi</taxon>
        <taxon>Actinopterygii</taxon>
        <taxon>Neopterygii</taxon>
        <taxon>Teleostei</taxon>
        <taxon>Neoteleostei</taxon>
        <taxon>Acanthomorphata</taxon>
        <taxon>Gobiaria</taxon>
        <taxon>Gobiiformes</taxon>
        <taxon>Gobioidei</taxon>
        <taxon>Gobiidae</taxon>
        <taxon>Gobiinae</taxon>
        <taxon>Knipowitschia</taxon>
    </lineage>
</organism>
<dbReference type="GO" id="GO:0045947">
    <property type="term" value="P:negative regulation of translational initiation"/>
    <property type="evidence" value="ECO:0007669"/>
    <property type="project" value="InterPro"/>
</dbReference>
<proteinExistence type="predicted"/>
<dbReference type="Proteomes" id="UP001497482">
    <property type="component" value="Chromosome 17"/>
</dbReference>
<name>A0AAV2KB82_KNICA</name>
<dbReference type="GO" id="GO:0005737">
    <property type="term" value="C:cytoplasm"/>
    <property type="evidence" value="ECO:0007669"/>
    <property type="project" value="TreeGrafter"/>
</dbReference>
<accession>A0AAV2KB82</accession>
<protein>
    <recommendedName>
        <fullName evidence="4">Ataxin-2 C-terminal domain-containing protein</fullName>
    </recommendedName>
</protein>
<dbReference type="AlphaFoldDB" id="A0AAV2KB82"/>
<feature type="compositionally biased region" description="Polar residues" evidence="1">
    <location>
        <begin position="1"/>
        <end position="17"/>
    </location>
</feature>
<sequence length="155" mass="17684">MTSARTGTTLSTDTNTAEPRPGHGAQPQTLLPGEMTISNQMPLEGQLILELDDNPFADFMWMENEEEFDRQVEEELWEQDFIESCFNEMLEEEEQSEWFIPSRDLPQEPVSRVLTESFTQTGDHDCGCYASDILLQSSLNPYAKEFTPGIQSHVM</sequence>
<dbReference type="EMBL" id="OZ035839">
    <property type="protein sequence ID" value="CAL1586829.1"/>
    <property type="molecule type" value="Genomic_DNA"/>
</dbReference>
<evidence type="ECO:0008006" key="4">
    <source>
        <dbReference type="Google" id="ProtNLM"/>
    </source>
</evidence>
<reference evidence="2 3" key="1">
    <citation type="submission" date="2024-04" db="EMBL/GenBank/DDBJ databases">
        <authorList>
            <person name="Waldvogel A.-M."/>
            <person name="Schoenle A."/>
        </authorList>
    </citation>
    <scope>NUCLEOTIDE SEQUENCE [LARGE SCALE GENOMIC DNA]</scope>
</reference>